<dbReference type="AlphaFoldDB" id="A0A1M6TYP3"/>
<sequence>MIKAFVVAYDFSQDVINHKNNICIRNYTKGRRPTIPAQWTDVKLIKYRFDQVNKNLIFQEVE</sequence>
<protein>
    <submittedName>
        <fullName evidence="1">Uncharacterized protein</fullName>
    </submittedName>
</protein>
<dbReference type="EMBL" id="FRAE01000112">
    <property type="protein sequence ID" value="SHK62145.1"/>
    <property type="molecule type" value="Genomic_DNA"/>
</dbReference>
<dbReference type="Proteomes" id="UP000242497">
    <property type="component" value="Unassembled WGS sequence"/>
</dbReference>
<name>A0A1M6TYP3_9FIRM</name>
<evidence type="ECO:0000313" key="2">
    <source>
        <dbReference type="Proteomes" id="UP000242497"/>
    </source>
</evidence>
<keyword evidence="2" id="KW-1185">Reference proteome</keyword>
<accession>A0A1M6TYP3</accession>
<dbReference type="RefSeq" id="WP_242939130.1">
    <property type="nucleotide sequence ID" value="NZ_FRAE01000112.1"/>
</dbReference>
<organism evidence="1 2">
    <name type="scientific">Tepidibacter formicigenes DSM 15518</name>
    <dbReference type="NCBI Taxonomy" id="1123349"/>
    <lineage>
        <taxon>Bacteria</taxon>
        <taxon>Bacillati</taxon>
        <taxon>Bacillota</taxon>
        <taxon>Clostridia</taxon>
        <taxon>Peptostreptococcales</taxon>
        <taxon>Peptostreptococcaceae</taxon>
        <taxon>Tepidibacter</taxon>
    </lineage>
</organism>
<evidence type="ECO:0000313" key="1">
    <source>
        <dbReference type="EMBL" id="SHK62145.1"/>
    </source>
</evidence>
<gene>
    <name evidence="1" type="ORF">SAMN02744037_02704</name>
</gene>
<reference evidence="2" key="1">
    <citation type="submission" date="2016-11" db="EMBL/GenBank/DDBJ databases">
        <authorList>
            <person name="Varghese N."/>
            <person name="Submissions S."/>
        </authorList>
    </citation>
    <scope>NUCLEOTIDE SEQUENCE [LARGE SCALE GENOMIC DNA]</scope>
    <source>
        <strain evidence="2">DSM 15518</strain>
    </source>
</reference>
<dbReference type="STRING" id="1123349.SAMN02744037_02704"/>
<proteinExistence type="predicted"/>